<dbReference type="InterPro" id="IPR052532">
    <property type="entry name" value="SUA5_domain"/>
</dbReference>
<reference evidence="2 3" key="1">
    <citation type="journal article" date="2015" name="PLoS ONE">
        <title>Rice-Infecting Pseudomonas Genomes Are Highly Accessorized and Harbor Multiple Putative Virulence Mechanisms to Cause Sheath Brown Rot.</title>
        <authorList>
            <person name="Quibod I.L."/>
            <person name="Grande G."/>
            <person name="Oreiro E.G."/>
            <person name="Borja F.N."/>
            <person name="Dossa G.S."/>
            <person name="Mauleon R."/>
            <person name="Cruz C.V."/>
            <person name="Oliva R."/>
        </authorList>
    </citation>
    <scope>NUCLEOTIDE SEQUENCE [LARGE SCALE GENOMIC DNA]</scope>
    <source>
        <strain evidence="2 3">IRRI 6609</strain>
    </source>
</reference>
<dbReference type="Proteomes" id="UP000037931">
    <property type="component" value="Unassembled WGS sequence"/>
</dbReference>
<evidence type="ECO:0000259" key="1">
    <source>
        <dbReference type="PROSITE" id="PS51163"/>
    </source>
</evidence>
<dbReference type="STRING" id="50340.PF66_05004"/>
<sequence>MTSHQPHASEQEDNVSQFFQIHPENPQARLIKQAVEIIRKGGVVIYPTDSSYAIGCQIGDKSAVERVRRLRQLDDKHNFALICADLSQLGLFAKVDTGLFRLLKAHTPGPYTFILNATREVPRLLLHPKKRTIGLRIPSHPIALALLAELGEPLMSVSLILPDASEPMVDPYEIRQVLEHQVDLIIDGGFGGLKASTVINLADGDPQVVRVGCGDPAPFMVEA</sequence>
<gene>
    <name evidence="2" type="ORF">PF66_05004</name>
</gene>
<dbReference type="PANTHER" id="PTHR42828">
    <property type="entry name" value="DHBP SYNTHASE RIBB-LIKE ALPHA/BETA DOMAIN-CONTAINING PROTEIN"/>
    <property type="match status" value="1"/>
</dbReference>
<dbReference type="Pfam" id="PF01300">
    <property type="entry name" value="Sua5_yciO_yrdC"/>
    <property type="match status" value="1"/>
</dbReference>
<protein>
    <submittedName>
        <fullName evidence="2">tRNA threonylcarbamoyl adenosine modification protein, Sua5/YciO/YrdC/YwlC family</fullName>
    </submittedName>
</protein>
<dbReference type="SUPFAM" id="SSF55821">
    <property type="entry name" value="YrdC/RibB"/>
    <property type="match status" value="1"/>
</dbReference>
<dbReference type="PROSITE" id="PS51163">
    <property type="entry name" value="YRDC"/>
    <property type="match status" value="1"/>
</dbReference>
<feature type="domain" description="YrdC-like" evidence="1">
    <location>
        <begin position="28"/>
        <end position="214"/>
    </location>
</feature>
<evidence type="ECO:0000313" key="2">
    <source>
        <dbReference type="EMBL" id="KPA88638.1"/>
    </source>
</evidence>
<organism evidence="2 3">
    <name type="scientific">Pseudomonas asplenii</name>
    <dbReference type="NCBI Taxonomy" id="53407"/>
    <lineage>
        <taxon>Bacteria</taxon>
        <taxon>Pseudomonadati</taxon>
        <taxon>Pseudomonadota</taxon>
        <taxon>Gammaproteobacteria</taxon>
        <taxon>Pseudomonadales</taxon>
        <taxon>Pseudomonadaceae</taxon>
        <taxon>Pseudomonas</taxon>
    </lineage>
</organism>
<keyword evidence="3" id="KW-1185">Reference proteome</keyword>
<dbReference type="EMBL" id="JSYZ01000019">
    <property type="protein sequence ID" value="KPA88638.1"/>
    <property type="molecule type" value="Genomic_DNA"/>
</dbReference>
<dbReference type="InterPro" id="IPR017945">
    <property type="entry name" value="DHBP_synth_RibB-like_a/b_dom"/>
</dbReference>
<dbReference type="InterPro" id="IPR006070">
    <property type="entry name" value="Sua5-like_dom"/>
</dbReference>
<accession>A0A0N0VJ01</accession>
<evidence type="ECO:0000313" key="3">
    <source>
        <dbReference type="Proteomes" id="UP000037931"/>
    </source>
</evidence>
<dbReference type="PANTHER" id="PTHR42828:SF3">
    <property type="entry name" value="THREONYLCARBAMOYL-AMP SYNTHASE"/>
    <property type="match status" value="1"/>
</dbReference>
<proteinExistence type="predicted"/>
<dbReference type="PATRIC" id="fig|50340.43.peg.2308"/>
<dbReference type="NCBIfam" id="TIGR00057">
    <property type="entry name" value="L-threonylcarbamoyladenylate synthase"/>
    <property type="match status" value="1"/>
</dbReference>
<dbReference type="AlphaFoldDB" id="A0A0N0VJ01"/>
<name>A0A0N0VJ01_9PSED</name>
<comment type="caution">
    <text evidence="2">The sequence shown here is derived from an EMBL/GenBank/DDBJ whole genome shotgun (WGS) entry which is preliminary data.</text>
</comment>
<dbReference type="GO" id="GO:0003725">
    <property type="term" value="F:double-stranded RNA binding"/>
    <property type="evidence" value="ECO:0007669"/>
    <property type="project" value="InterPro"/>
</dbReference>
<dbReference type="Gene3D" id="3.90.870.10">
    <property type="entry name" value="DHBP synthase"/>
    <property type="match status" value="1"/>
</dbReference>